<name>A0ABR3BKZ3_9TREE</name>
<reference evidence="2" key="2">
    <citation type="submission" date="2024-01" db="EMBL/GenBank/DDBJ databases">
        <title>Comparative genomics of Cryptococcus and Kwoniella reveals pathogenesis evolution and contrasting modes of karyotype evolution via chromosome fusion or intercentromeric recombination.</title>
        <authorList>
            <person name="Coelho M.A."/>
            <person name="David-Palma M."/>
            <person name="Shea T."/>
            <person name="Bowers K."/>
            <person name="Mcginley-Smith S."/>
            <person name="Mohammad A.W."/>
            <person name="Gnirke A."/>
            <person name="Yurkov A.M."/>
            <person name="Nowrousian M."/>
            <person name="Sun S."/>
            <person name="Cuomo C.A."/>
            <person name="Heitman J."/>
        </authorList>
    </citation>
    <scope>NUCLEOTIDE SEQUENCE</scope>
    <source>
        <strain evidence="2">IND107</strain>
    </source>
</reference>
<reference evidence="2" key="1">
    <citation type="submission" date="2015-01" db="EMBL/GenBank/DDBJ databases">
        <authorList>
            <consortium name="The Broad Institute Genomics Platform"/>
            <person name="Cuomo C."/>
            <person name="Litvintseva A."/>
            <person name="Chen Y."/>
            <person name="Heitman J."/>
            <person name="Sun S."/>
            <person name="Springer D."/>
            <person name="Dromer F."/>
            <person name="Young S."/>
            <person name="Zeng Q."/>
            <person name="Gargeya S."/>
            <person name="Abouelleil A."/>
            <person name="Alvarado L."/>
            <person name="Chapman S.B."/>
            <person name="Gainer-Dewar J."/>
            <person name="Goldberg J."/>
            <person name="Griggs A."/>
            <person name="Gujja S."/>
            <person name="Hansen M."/>
            <person name="Howarth C."/>
            <person name="Imamovic A."/>
            <person name="Larimer J."/>
            <person name="Murphy C."/>
            <person name="Naylor J."/>
            <person name="Pearson M."/>
            <person name="Priest M."/>
            <person name="Roberts A."/>
            <person name="Saif S."/>
            <person name="Shea T."/>
            <person name="Sykes S."/>
            <person name="Wortman J."/>
            <person name="Nusbaum C."/>
            <person name="Birren B."/>
        </authorList>
    </citation>
    <scope>NUCLEOTIDE SEQUENCE</scope>
    <source>
        <strain evidence="2">IND107</strain>
    </source>
</reference>
<keyword evidence="3" id="KW-1185">Reference proteome</keyword>
<organism evidence="2 3">
    <name type="scientific">Cryptococcus tetragattii IND107</name>
    <dbReference type="NCBI Taxonomy" id="1296105"/>
    <lineage>
        <taxon>Eukaryota</taxon>
        <taxon>Fungi</taxon>
        <taxon>Dikarya</taxon>
        <taxon>Basidiomycota</taxon>
        <taxon>Agaricomycotina</taxon>
        <taxon>Tremellomycetes</taxon>
        <taxon>Tremellales</taxon>
        <taxon>Cryptococcaceae</taxon>
        <taxon>Cryptococcus</taxon>
        <taxon>Cryptococcus gattii species complex</taxon>
    </lineage>
</organism>
<evidence type="ECO:0000313" key="3">
    <source>
        <dbReference type="Proteomes" id="UP000054399"/>
    </source>
</evidence>
<dbReference type="Proteomes" id="UP000054399">
    <property type="component" value="Unassembled WGS sequence"/>
</dbReference>
<dbReference type="RefSeq" id="XP_066611485.1">
    <property type="nucleotide sequence ID" value="XM_066760181.1"/>
</dbReference>
<comment type="caution">
    <text evidence="2">The sequence shown here is derived from an EMBL/GenBank/DDBJ whole genome shotgun (WGS) entry which is preliminary data.</text>
</comment>
<feature type="region of interest" description="Disordered" evidence="1">
    <location>
        <begin position="19"/>
        <end position="57"/>
    </location>
</feature>
<dbReference type="GeneID" id="91992586"/>
<dbReference type="EMBL" id="ATAM02000011">
    <property type="protein sequence ID" value="KAL0242103.1"/>
    <property type="molecule type" value="Genomic_DNA"/>
</dbReference>
<evidence type="ECO:0000313" key="2">
    <source>
        <dbReference type="EMBL" id="KAL0242103.1"/>
    </source>
</evidence>
<gene>
    <name evidence="2" type="ORF">I308_105731</name>
</gene>
<sequence>MNLGFTASPIIVPEGQAVNRKQETKHNHKQGTNHPETITIKKRQATSSRSDARPQFRERMSCQVHDDSEPSNNRHILPPIPLLTEFFVLRPLAVRCDRRKSL</sequence>
<accession>A0ABR3BKZ3</accession>
<evidence type="ECO:0000256" key="1">
    <source>
        <dbReference type="SAM" id="MobiDB-lite"/>
    </source>
</evidence>
<protein>
    <submittedName>
        <fullName evidence="2">Uncharacterized protein</fullName>
    </submittedName>
</protein>
<proteinExistence type="predicted"/>